<dbReference type="RefSeq" id="WP_186876617.1">
    <property type="nucleotide sequence ID" value="NZ_JACOPF010000003.1"/>
</dbReference>
<feature type="signal peptide" evidence="1">
    <location>
        <begin position="1"/>
        <end position="20"/>
    </location>
</feature>
<dbReference type="PROSITE" id="PS51257">
    <property type="entry name" value="PROKAR_LIPOPROTEIN"/>
    <property type="match status" value="1"/>
</dbReference>
<feature type="chain" id="PRO_5039524339" evidence="1">
    <location>
        <begin position="21"/>
        <end position="434"/>
    </location>
</feature>
<dbReference type="EMBL" id="JACOPF010000003">
    <property type="protein sequence ID" value="MBC5689955.1"/>
    <property type="molecule type" value="Genomic_DNA"/>
</dbReference>
<evidence type="ECO:0000313" key="2">
    <source>
        <dbReference type="EMBL" id="MBC5689955.1"/>
    </source>
</evidence>
<dbReference type="InterPro" id="IPR006059">
    <property type="entry name" value="SBP"/>
</dbReference>
<reference evidence="2" key="1">
    <citation type="submission" date="2020-08" db="EMBL/GenBank/DDBJ databases">
        <title>Genome public.</title>
        <authorList>
            <person name="Liu C."/>
            <person name="Sun Q."/>
        </authorList>
    </citation>
    <scope>NUCLEOTIDE SEQUENCE</scope>
    <source>
        <strain evidence="2">NSJ-55</strain>
    </source>
</reference>
<sequence>MKKRVMAAFLSVLMITGLIAGCGSKENGKTEGKGEESKELSLLVDTTNAANEGFMAIVDLAEKELGMKINVETRPTSTEGDNVVKTRLASGDMADLCVYNSGALLNSLNPSEYFIDLSEQGFMERVDDSYKQAVSVDNAVYGIPFATSRGEAVLYNKEMYEKYNLEIPKTWEEFLSNCEVLKEAGETAVLGSFADSWTAQIVFLGDAYNLMTAVSDFPEKFDAGEMKWATTPEGLRSFEKLEDTTPYYNEDYLSMTYDEGCDVMVNGGAGHWFIMSNALSAMYSLYEDMDMVNNLGMFAIPGDDASVNGITMWYPVAIYGNKNSENQDAILEFMEFYISEAALDAYCEATLPDGPFCVKDYEIPVESYAAVADIQSYIDAGNYEPALEYISQVKGADCPAICQELASGQTTAAEAAQKYDEDCAKAATQLGLEW</sequence>
<protein>
    <submittedName>
        <fullName evidence="2">Extracellular solute-binding protein</fullName>
    </submittedName>
</protein>
<name>A0A923RQV9_9FIRM</name>
<dbReference type="Proteomes" id="UP000652477">
    <property type="component" value="Unassembled WGS sequence"/>
</dbReference>
<keyword evidence="3" id="KW-1185">Reference proteome</keyword>
<keyword evidence="1" id="KW-0732">Signal</keyword>
<evidence type="ECO:0000256" key="1">
    <source>
        <dbReference type="SAM" id="SignalP"/>
    </source>
</evidence>
<dbReference type="AlphaFoldDB" id="A0A923RQV9"/>
<organism evidence="2 3">
    <name type="scientific">Mediterraneibacter hominis</name>
    <dbReference type="NCBI Taxonomy" id="2763054"/>
    <lineage>
        <taxon>Bacteria</taxon>
        <taxon>Bacillati</taxon>
        <taxon>Bacillota</taxon>
        <taxon>Clostridia</taxon>
        <taxon>Lachnospirales</taxon>
        <taxon>Lachnospiraceae</taxon>
        <taxon>Mediterraneibacter</taxon>
    </lineage>
</organism>
<proteinExistence type="predicted"/>
<dbReference type="InterPro" id="IPR050490">
    <property type="entry name" value="Bact_solute-bd_prot1"/>
</dbReference>
<comment type="caution">
    <text evidence="2">The sequence shown here is derived from an EMBL/GenBank/DDBJ whole genome shotgun (WGS) entry which is preliminary data.</text>
</comment>
<gene>
    <name evidence="2" type="ORF">H8S37_13645</name>
</gene>
<accession>A0A923RQV9</accession>
<dbReference type="Pfam" id="PF01547">
    <property type="entry name" value="SBP_bac_1"/>
    <property type="match status" value="1"/>
</dbReference>
<dbReference type="SUPFAM" id="SSF53850">
    <property type="entry name" value="Periplasmic binding protein-like II"/>
    <property type="match status" value="1"/>
</dbReference>
<dbReference type="PANTHER" id="PTHR43649">
    <property type="entry name" value="ARABINOSE-BINDING PROTEIN-RELATED"/>
    <property type="match status" value="1"/>
</dbReference>
<evidence type="ECO:0000313" key="3">
    <source>
        <dbReference type="Proteomes" id="UP000652477"/>
    </source>
</evidence>
<dbReference type="Gene3D" id="3.40.190.10">
    <property type="entry name" value="Periplasmic binding protein-like II"/>
    <property type="match status" value="2"/>
</dbReference>